<evidence type="ECO:0000256" key="1">
    <source>
        <dbReference type="SAM" id="MobiDB-lite"/>
    </source>
</evidence>
<organism evidence="3 4">
    <name type="scientific">Prorocentrum cordatum</name>
    <dbReference type="NCBI Taxonomy" id="2364126"/>
    <lineage>
        <taxon>Eukaryota</taxon>
        <taxon>Sar</taxon>
        <taxon>Alveolata</taxon>
        <taxon>Dinophyceae</taxon>
        <taxon>Prorocentrales</taxon>
        <taxon>Prorocentraceae</taxon>
        <taxon>Prorocentrum</taxon>
    </lineage>
</organism>
<comment type="caution">
    <text evidence="3">The sequence shown here is derived from an EMBL/GenBank/DDBJ whole genome shotgun (WGS) entry which is preliminary data.</text>
</comment>
<feature type="compositionally biased region" description="Pro residues" evidence="1">
    <location>
        <begin position="418"/>
        <end position="433"/>
    </location>
</feature>
<sequence>MTIQNTCLYVIACQLVQVASLHLQSGYLNTGQKQGSITNAAPSPEEEFNTFLNTHDDIQDYAPTGSTGVMVDSVHGDYGPFLVVYLTYQGATPTKTLSEVQGMFWNSPGLNDSLYHSSWHTAWISSSNVDFFTMESTEDPALWGLNFWSLYISVSSQPLYQAQVSTRSYKHTMVIAPGSTFAATAYFPSIGAWNGWSQYYGSAITWNTMFHELGHNWGLHHAGGYWSDGSFQQYLDDAVMGYQREWRNSDPNVVARYRMGWLTGAEVEEFVRGSDHHTVNISALNEGPTGAPFLMVKIPCDECVGASASVAGAGALYLSFRTADTPALYGIDDMGTISLYDKFTSAYLTLADRVHVHFQPDASMITELWTTLAAGETLEIASATMWIHVCSIDAASHAKVSISDTSEALAQAGCPLSAPTPIPTPAPPTPATPAPTEGASSAVGDPHLQNVLGQRFDLMQPGTHVLLSIPRGSSAENAMLRVQADARRLGAHCSDMYFQEVNITGSWAEAKKVGGYRYGVSQRTGETPEWIAFGKVELKVAHGRTHGGLQYLNVYVKHLGLAGCVVGGLLGEDDHTSVAQSPEWCHTTLALMTMDDAGF</sequence>
<accession>A0ABN9VQ77</accession>
<protein>
    <recommendedName>
        <fullName evidence="2">Peptidase M11 gametolysin domain-containing protein</fullName>
    </recommendedName>
</protein>
<dbReference type="InterPro" id="IPR024079">
    <property type="entry name" value="MetalloPept_cat_dom_sf"/>
</dbReference>
<dbReference type="SUPFAM" id="SSF55486">
    <property type="entry name" value="Metalloproteases ('zincins'), catalytic domain"/>
    <property type="match status" value="1"/>
</dbReference>
<dbReference type="InterPro" id="IPR008752">
    <property type="entry name" value="Peptidase_M11"/>
</dbReference>
<dbReference type="EMBL" id="CAUYUJ010017471">
    <property type="protein sequence ID" value="CAK0875082.1"/>
    <property type="molecule type" value="Genomic_DNA"/>
</dbReference>
<dbReference type="Pfam" id="PF05548">
    <property type="entry name" value="Peptidase_M11"/>
    <property type="match status" value="1"/>
</dbReference>
<keyword evidence="4" id="KW-1185">Reference proteome</keyword>
<gene>
    <name evidence="3" type="ORF">PCOR1329_LOCUS59820</name>
</gene>
<proteinExistence type="predicted"/>
<reference evidence="3" key="1">
    <citation type="submission" date="2023-10" db="EMBL/GenBank/DDBJ databases">
        <authorList>
            <person name="Chen Y."/>
            <person name="Shah S."/>
            <person name="Dougan E. K."/>
            <person name="Thang M."/>
            <person name="Chan C."/>
        </authorList>
    </citation>
    <scope>NUCLEOTIDE SEQUENCE [LARGE SCALE GENOMIC DNA]</scope>
</reference>
<evidence type="ECO:0000259" key="2">
    <source>
        <dbReference type="Pfam" id="PF05548"/>
    </source>
</evidence>
<feature type="domain" description="Peptidase M11 gametolysin" evidence="2">
    <location>
        <begin position="196"/>
        <end position="272"/>
    </location>
</feature>
<dbReference type="Proteomes" id="UP001189429">
    <property type="component" value="Unassembled WGS sequence"/>
</dbReference>
<dbReference type="Gene3D" id="3.40.390.10">
    <property type="entry name" value="Collagenase (Catalytic Domain)"/>
    <property type="match status" value="1"/>
</dbReference>
<evidence type="ECO:0000313" key="4">
    <source>
        <dbReference type="Proteomes" id="UP001189429"/>
    </source>
</evidence>
<feature type="region of interest" description="Disordered" evidence="1">
    <location>
        <begin position="416"/>
        <end position="446"/>
    </location>
</feature>
<name>A0ABN9VQ77_9DINO</name>
<evidence type="ECO:0000313" key="3">
    <source>
        <dbReference type="EMBL" id="CAK0875082.1"/>
    </source>
</evidence>